<dbReference type="SMART" id="SM00240">
    <property type="entry name" value="FHA"/>
    <property type="match status" value="1"/>
</dbReference>
<accession>A0ABP0LD13</accession>
<dbReference type="Pfam" id="PF00498">
    <property type="entry name" value="FHA"/>
    <property type="match status" value="1"/>
</dbReference>
<evidence type="ECO:0000259" key="1">
    <source>
        <dbReference type="PROSITE" id="PS50006"/>
    </source>
</evidence>
<dbReference type="InterPro" id="IPR008984">
    <property type="entry name" value="SMAD_FHA_dom_sf"/>
</dbReference>
<dbReference type="PROSITE" id="PS50006">
    <property type="entry name" value="FHA_DOMAIN"/>
    <property type="match status" value="1"/>
</dbReference>
<proteinExistence type="predicted"/>
<organism evidence="2 3">
    <name type="scientific">Durusdinium trenchii</name>
    <dbReference type="NCBI Taxonomy" id="1381693"/>
    <lineage>
        <taxon>Eukaryota</taxon>
        <taxon>Sar</taxon>
        <taxon>Alveolata</taxon>
        <taxon>Dinophyceae</taxon>
        <taxon>Suessiales</taxon>
        <taxon>Symbiodiniaceae</taxon>
        <taxon>Durusdinium</taxon>
    </lineage>
</organism>
<feature type="domain" description="FHA" evidence="1">
    <location>
        <begin position="158"/>
        <end position="215"/>
    </location>
</feature>
<dbReference type="Gene3D" id="2.60.200.20">
    <property type="match status" value="1"/>
</dbReference>
<name>A0ABP0LD13_9DINO</name>
<gene>
    <name evidence="2" type="ORF">CCMP2556_LOCUS20452</name>
</gene>
<reference evidence="2 3" key="1">
    <citation type="submission" date="2024-02" db="EMBL/GenBank/DDBJ databases">
        <authorList>
            <person name="Chen Y."/>
            <person name="Shah S."/>
            <person name="Dougan E. K."/>
            <person name="Thang M."/>
            <person name="Chan C."/>
        </authorList>
    </citation>
    <scope>NUCLEOTIDE SEQUENCE [LARGE SCALE GENOMIC DNA]</scope>
</reference>
<comment type="caution">
    <text evidence="2">The sequence shown here is derived from an EMBL/GenBank/DDBJ whole genome shotgun (WGS) entry which is preliminary data.</text>
</comment>
<keyword evidence="3" id="KW-1185">Reference proteome</keyword>
<dbReference type="EMBL" id="CAXAMN010012002">
    <property type="protein sequence ID" value="CAK9036878.1"/>
    <property type="molecule type" value="Genomic_DNA"/>
</dbReference>
<dbReference type="SUPFAM" id="SSF49879">
    <property type="entry name" value="SMAD/FHA domain"/>
    <property type="match status" value="1"/>
</dbReference>
<evidence type="ECO:0000313" key="2">
    <source>
        <dbReference type="EMBL" id="CAK9036878.1"/>
    </source>
</evidence>
<dbReference type="Proteomes" id="UP001642484">
    <property type="component" value="Unassembled WGS sequence"/>
</dbReference>
<sequence>MSTIREVHNERVEQHERRDSFQQGWTKSFFAADGMRATGALHEAVQQGRKGTSVQSSRGWQKDVYGICTHTHLCVYKVHSHTILAYITGLNDVGRIDLPSFGAKEDGDILSVGQGENGRPALQFQVSVEPQSQMLSLQCLAKVKLPNSRLLAGPTGIVRVGRALQPPEFWQSIVPDEALRNAISRSHFEISPTPDGQIVLVNLSVAGTLLNGNMVQQDHTVKDGDLVGIPLHRRPGVPPIVQFRVECGHPPYPAGLHPSEKEPIAMKVTDSNVTPRPVASPQNGQSNTGDVVQVPQGTLPSPFLLQCISADPSEDSVCTLAAPFAQACISVGSDFLDQTFWTRVLQDRTPAKLESLYFRLFMSQRDGTPTLILHAHAATKLNGVAATGQQPVVHDDVIGIVDGDEPFLCFRVNFLLR</sequence>
<evidence type="ECO:0000313" key="3">
    <source>
        <dbReference type="Proteomes" id="UP001642484"/>
    </source>
</evidence>
<protein>
    <recommendedName>
        <fullName evidence="1">FHA domain-containing protein</fullName>
    </recommendedName>
</protein>
<dbReference type="InterPro" id="IPR000253">
    <property type="entry name" value="FHA_dom"/>
</dbReference>